<accession>F0WWM8</accession>
<keyword evidence="1" id="KW-0812">Transmembrane</keyword>
<name>F0WWM8_9STRA</name>
<dbReference type="InterPro" id="IPR011990">
    <property type="entry name" value="TPR-like_helical_dom_sf"/>
</dbReference>
<gene>
    <name evidence="2" type="primary">AlNc14C326G10641</name>
    <name evidence="2" type="ORF">ALNC14_119970</name>
</gene>
<dbReference type="EMBL" id="FR824371">
    <property type="protein sequence ID" value="CCA25853.1"/>
    <property type="molecule type" value="Genomic_DNA"/>
</dbReference>
<reference evidence="2" key="1">
    <citation type="journal article" date="2011" name="PLoS Biol.">
        <title>Gene gain and loss during evolution of obligate parasitism in the white rust pathogen of Arabidopsis thaliana.</title>
        <authorList>
            <person name="Kemen E."/>
            <person name="Gardiner A."/>
            <person name="Schultz-Larsen T."/>
            <person name="Kemen A.C."/>
            <person name="Balmuth A.L."/>
            <person name="Robert-Seilaniantz A."/>
            <person name="Bailey K."/>
            <person name="Holub E."/>
            <person name="Studholme D.J."/>
            <person name="Maclean D."/>
            <person name="Jones J.D."/>
        </authorList>
    </citation>
    <scope>NUCLEOTIDE SEQUENCE</scope>
</reference>
<protein>
    <submittedName>
        <fullName evidence="2">AlNc14C326G10641 protein</fullName>
    </submittedName>
</protein>
<organism evidence="2">
    <name type="scientific">Albugo laibachii Nc14</name>
    <dbReference type="NCBI Taxonomy" id="890382"/>
    <lineage>
        <taxon>Eukaryota</taxon>
        <taxon>Sar</taxon>
        <taxon>Stramenopiles</taxon>
        <taxon>Oomycota</taxon>
        <taxon>Peronosporomycetes</taxon>
        <taxon>Albuginales</taxon>
        <taxon>Albuginaceae</taxon>
        <taxon>Albugo</taxon>
    </lineage>
</organism>
<evidence type="ECO:0000256" key="1">
    <source>
        <dbReference type="SAM" id="Phobius"/>
    </source>
</evidence>
<sequence length="68" mass="7572">MLGDHQRSREYCERLLRLDPANARGRALYECVDGTDTSPENDVMGVGIMVLAFALVVATVAFQILKHH</sequence>
<dbReference type="HOGENOM" id="CLU_2799294_0_0_1"/>
<keyword evidence="1" id="KW-1133">Transmembrane helix</keyword>
<feature type="transmembrane region" description="Helical" evidence="1">
    <location>
        <begin position="43"/>
        <end position="65"/>
    </location>
</feature>
<keyword evidence="1" id="KW-0472">Membrane</keyword>
<evidence type="ECO:0000313" key="2">
    <source>
        <dbReference type="EMBL" id="CCA25853.1"/>
    </source>
</evidence>
<dbReference type="SUPFAM" id="SSF48452">
    <property type="entry name" value="TPR-like"/>
    <property type="match status" value="1"/>
</dbReference>
<reference evidence="2" key="2">
    <citation type="submission" date="2011-02" db="EMBL/GenBank/DDBJ databases">
        <authorList>
            <person name="MacLean D."/>
        </authorList>
    </citation>
    <scope>NUCLEOTIDE SEQUENCE</scope>
</reference>
<proteinExistence type="predicted"/>
<dbReference type="Gene3D" id="1.25.40.10">
    <property type="entry name" value="Tetratricopeptide repeat domain"/>
    <property type="match status" value="1"/>
</dbReference>
<dbReference type="AlphaFoldDB" id="F0WWM8"/>